<sequence>MFLQDVESARLDGCVVCFIVYIAGAFPSHVPSPTPCCDGFLFISNLSWSPYFPFRLIMVGLCHTLPSLARSPVMRPEVYPLKATRRYLLLIHKTAYNLYSLYYVDLCLPMVFADMCSQSFSFMSFILRHACLLRRPRSCYSIMGL</sequence>
<evidence type="ECO:0000313" key="1">
    <source>
        <dbReference type="EMBL" id="PYH40662.1"/>
    </source>
</evidence>
<gene>
    <name evidence="1" type="ORF">BP01DRAFT_204193</name>
</gene>
<organism evidence="1 2">
    <name type="scientific">Aspergillus saccharolyticus JOP 1030-1</name>
    <dbReference type="NCBI Taxonomy" id="1450539"/>
    <lineage>
        <taxon>Eukaryota</taxon>
        <taxon>Fungi</taxon>
        <taxon>Dikarya</taxon>
        <taxon>Ascomycota</taxon>
        <taxon>Pezizomycotina</taxon>
        <taxon>Eurotiomycetes</taxon>
        <taxon>Eurotiomycetidae</taxon>
        <taxon>Eurotiales</taxon>
        <taxon>Aspergillaceae</taxon>
        <taxon>Aspergillus</taxon>
        <taxon>Aspergillus subgen. Circumdati</taxon>
    </lineage>
</organism>
<accession>A0A318ZZ81</accession>
<dbReference type="Proteomes" id="UP000248349">
    <property type="component" value="Unassembled WGS sequence"/>
</dbReference>
<evidence type="ECO:0000313" key="2">
    <source>
        <dbReference type="Proteomes" id="UP000248349"/>
    </source>
</evidence>
<dbReference type="RefSeq" id="XP_025426644.1">
    <property type="nucleotide sequence ID" value="XM_025571050.1"/>
</dbReference>
<protein>
    <submittedName>
        <fullName evidence="1">Uncharacterized protein</fullName>
    </submittedName>
</protein>
<proteinExistence type="predicted"/>
<reference evidence="1 2" key="1">
    <citation type="submission" date="2016-12" db="EMBL/GenBank/DDBJ databases">
        <title>The genomes of Aspergillus section Nigri reveals drivers in fungal speciation.</title>
        <authorList>
            <consortium name="DOE Joint Genome Institute"/>
            <person name="Vesth T.C."/>
            <person name="Nybo J."/>
            <person name="Theobald S."/>
            <person name="Brandl J."/>
            <person name="Frisvad J.C."/>
            <person name="Nielsen K.F."/>
            <person name="Lyhne E.K."/>
            <person name="Kogle M.E."/>
            <person name="Kuo A."/>
            <person name="Riley R."/>
            <person name="Clum A."/>
            <person name="Nolan M."/>
            <person name="Lipzen A."/>
            <person name="Salamov A."/>
            <person name="Henrissat B."/>
            <person name="Wiebenga A."/>
            <person name="De Vries R.P."/>
            <person name="Grigoriev I.V."/>
            <person name="Mortensen U.H."/>
            <person name="Andersen M.R."/>
            <person name="Baker S.E."/>
        </authorList>
    </citation>
    <scope>NUCLEOTIDE SEQUENCE [LARGE SCALE GENOMIC DNA]</scope>
    <source>
        <strain evidence="1 2">JOP 1030-1</strain>
    </source>
</reference>
<keyword evidence="2" id="KW-1185">Reference proteome</keyword>
<name>A0A318ZZ81_9EURO</name>
<dbReference type="AlphaFoldDB" id="A0A318ZZ81"/>
<dbReference type="EMBL" id="KZ821279">
    <property type="protein sequence ID" value="PYH40662.1"/>
    <property type="molecule type" value="Genomic_DNA"/>
</dbReference>
<dbReference type="GeneID" id="37072278"/>